<sequence>MRPGGDLRCRRRASVDDVRGYGVVAWKRARGGVVGVAVMAMVATVFTGSARASADEADRSGGRHQQTRRAIEAAVRAGVPGVTAQVRDDRGVWRSASGVGDLRTGAPRGRDDRFRVGNVTDTFVATVLLQLEAEGRLDLDDTVERHLPGVVRGNGNDGRAITVRQLLNHTSGLFDYALDPEYGATYLAGDGFLRHRYDTLTPETRVRVALSHQAPFGPGVRHSFSNTNDVLAALIVERVAGRRYEDEVRDRIIEPLGLGATSNPGNRVRLPRPSSRGYAKLFAAQPDRIDDVTETNASQSWGNGDMISDADDLNRFFAALIRGRLLPPRQLAELKTTVDNPDFPGASYGLGIERFTLGCGVTLWYHDGGAPGSITMVALTEDGRHRLAFNYNGSWAAETILPIVNAEFCPTPADPPSGPPSDTR</sequence>
<dbReference type="InterPro" id="IPR001466">
    <property type="entry name" value="Beta-lactam-related"/>
</dbReference>
<comment type="caution">
    <text evidence="2">The sequence shown here is derived from an EMBL/GenBank/DDBJ whole genome shotgun (WGS) entry which is preliminary data.</text>
</comment>
<dbReference type="PANTHER" id="PTHR46825">
    <property type="entry name" value="D-ALANYL-D-ALANINE-CARBOXYPEPTIDASE/ENDOPEPTIDASE AMPH"/>
    <property type="match status" value="1"/>
</dbReference>
<evidence type="ECO:0000313" key="3">
    <source>
        <dbReference type="Proteomes" id="UP000286931"/>
    </source>
</evidence>
<evidence type="ECO:0000259" key="1">
    <source>
        <dbReference type="Pfam" id="PF00144"/>
    </source>
</evidence>
<dbReference type="PANTHER" id="PTHR46825:SF7">
    <property type="entry name" value="D-ALANYL-D-ALANINE CARBOXYPEPTIDASE"/>
    <property type="match status" value="1"/>
</dbReference>
<organism evidence="2 3">
    <name type="scientific">Embleya hyalina</name>
    <dbReference type="NCBI Taxonomy" id="516124"/>
    <lineage>
        <taxon>Bacteria</taxon>
        <taxon>Bacillati</taxon>
        <taxon>Actinomycetota</taxon>
        <taxon>Actinomycetes</taxon>
        <taxon>Kitasatosporales</taxon>
        <taxon>Streptomycetaceae</taxon>
        <taxon>Embleya</taxon>
    </lineage>
</organism>
<dbReference type="InterPro" id="IPR050491">
    <property type="entry name" value="AmpC-like"/>
</dbReference>
<protein>
    <submittedName>
        <fullName evidence="2">Serine hydrolase</fullName>
    </submittedName>
</protein>
<accession>A0A401YGJ5</accession>
<dbReference type="InterPro" id="IPR012338">
    <property type="entry name" value="Beta-lactam/transpept-like"/>
</dbReference>
<keyword evidence="2" id="KW-0378">Hydrolase</keyword>
<evidence type="ECO:0000313" key="2">
    <source>
        <dbReference type="EMBL" id="GCD93735.1"/>
    </source>
</evidence>
<dbReference type="EMBL" id="BIFH01000014">
    <property type="protein sequence ID" value="GCD93735.1"/>
    <property type="molecule type" value="Genomic_DNA"/>
</dbReference>
<dbReference type="GO" id="GO:0016787">
    <property type="term" value="F:hydrolase activity"/>
    <property type="evidence" value="ECO:0007669"/>
    <property type="project" value="UniProtKB-KW"/>
</dbReference>
<dbReference type="Gene3D" id="3.40.710.10">
    <property type="entry name" value="DD-peptidase/beta-lactamase superfamily"/>
    <property type="match status" value="1"/>
</dbReference>
<dbReference type="SUPFAM" id="SSF56601">
    <property type="entry name" value="beta-lactamase/transpeptidase-like"/>
    <property type="match status" value="1"/>
</dbReference>
<gene>
    <name evidence="2" type="ORF">EHYA_01383</name>
</gene>
<dbReference type="AlphaFoldDB" id="A0A401YGJ5"/>
<keyword evidence="3" id="KW-1185">Reference proteome</keyword>
<dbReference type="Pfam" id="PF00144">
    <property type="entry name" value="Beta-lactamase"/>
    <property type="match status" value="1"/>
</dbReference>
<reference evidence="2 3" key="1">
    <citation type="submission" date="2018-12" db="EMBL/GenBank/DDBJ databases">
        <title>Draft genome sequence of Embleya hyalina NBRC 13850T.</title>
        <authorList>
            <person name="Komaki H."/>
            <person name="Hosoyama A."/>
            <person name="Kimura A."/>
            <person name="Ichikawa N."/>
            <person name="Tamura T."/>
        </authorList>
    </citation>
    <scope>NUCLEOTIDE SEQUENCE [LARGE SCALE GENOMIC DNA]</scope>
    <source>
        <strain evidence="2 3">NBRC 13850</strain>
    </source>
</reference>
<feature type="domain" description="Beta-lactamase-related" evidence="1">
    <location>
        <begin position="69"/>
        <end position="382"/>
    </location>
</feature>
<proteinExistence type="predicted"/>
<name>A0A401YGJ5_9ACTN</name>
<dbReference type="Proteomes" id="UP000286931">
    <property type="component" value="Unassembled WGS sequence"/>
</dbReference>